<dbReference type="EMBL" id="JAUSVO010000001">
    <property type="protein sequence ID" value="MDQ0435848.1"/>
    <property type="molecule type" value="Genomic_DNA"/>
</dbReference>
<dbReference type="HAMAP" id="MF_00372">
    <property type="entry name" value="HutI"/>
    <property type="match status" value="1"/>
</dbReference>
<feature type="binding site" evidence="7">
    <location>
        <position position="318"/>
    </location>
    <ligand>
        <name>N-formimidoyl-L-glutamate</name>
        <dbReference type="ChEBI" id="CHEBI:58928"/>
    </ligand>
</feature>
<dbReference type="EC" id="3.5.2.7" evidence="1 7"/>
<feature type="binding site" evidence="7">
    <location>
        <position position="141"/>
    </location>
    <ligand>
        <name>N-formimidoyl-L-glutamate</name>
        <dbReference type="ChEBI" id="CHEBI:58928"/>
    </ligand>
</feature>
<evidence type="ECO:0000256" key="7">
    <source>
        <dbReference type="HAMAP-Rule" id="MF_00372"/>
    </source>
</evidence>
<evidence type="ECO:0000256" key="1">
    <source>
        <dbReference type="ARBA" id="ARBA00012864"/>
    </source>
</evidence>
<dbReference type="InterPro" id="IPR005920">
    <property type="entry name" value="HutI"/>
</dbReference>
<evidence type="ECO:0000256" key="2">
    <source>
        <dbReference type="ARBA" id="ARBA00022723"/>
    </source>
</evidence>
<feature type="binding site" evidence="7">
    <location>
        <position position="319"/>
    </location>
    <ligand>
        <name>4-imidazolone-5-propanoate</name>
        <dbReference type="ChEBI" id="CHEBI:77893"/>
    </ligand>
</feature>
<dbReference type="NCBIfam" id="TIGR01224">
    <property type="entry name" value="hutI"/>
    <property type="match status" value="1"/>
</dbReference>
<dbReference type="SUPFAM" id="SSF51556">
    <property type="entry name" value="Metallo-dependent hydrolases"/>
    <property type="match status" value="1"/>
</dbReference>
<feature type="binding site" evidence="7">
    <location>
        <position position="174"/>
    </location>
    <ligand>
        <name>4-imidazolone-5-propanoate</name>
        <dbReference type="ChEBI" id="CHEBI:77893"/>
    </ligand>
</feature>
<evidence type="ECO:0000256" key="6">
    <source>
        <dbReference type="ARBA" id="ARBA00023004"/>
    </source>
</evidence>
<feature type="binding site" evidence="7">
    <location>
        <position position="242"/>
    </location>
    <ligand>
        <name>4-imidazolone-5-propanoate</name>
        <dbReference type="ChEBI" id="CHEBI:77893"/>
    </ligand>
</feature>
<name>A0ABU0H0L0_9HYPH</name>
<dbReference type="InterPro" id="IPR006680">
    <property type="entry name" value="Amidohydro-rel"/>
</dbReference>
<feature type="binding site" evidence="7">
    <location>
        <position position="141"/>
    </location>
    <ligand>
        <name>4-imidazolone-5-propanoate</name>
        <dbReference type="ChEBI" id="CHEBI:77893"/>
    </ligand>
</feature>
<comment type="function">
    <text evidence="7">Catalyzes the hydrolytic cleavage of the carbon-nitrogen bond in imidazolone-5-propanoate to yield N-formimidoyl-L-glutamate. It is the third step in the universal histidine degradation pathway.</text>
</comment>
<evidence type="ECO:0000259" key="8">
    <source>
        <dbReference type="Pfam" id="PF01979"/>
    </source>
</evidence>
<feature type="binding site" evidence="7">
    <location>
        <position position="78"/>
    </location>
    <ligand>
        <name>4-imidazolone-5-propanoate</name>
        <dbReference type="ChEBI" id="CHEBI:77893"/>
    </ligand>
</feature>
<dbReference type="RefSeq" id="WP_266346806.1">
    <property type="nucleotide sequence ID" value="NZ_JAPKNG010000001.1"/>
</dbReference>
<protein>
    <recommendedName>
        <fullName evidence="1 7">Imidazolonepropionase</fullName>
        <ecNumber evidence="1 7">3.5.2.7</ecNumber>
    </recommendedName>
    <alternativeName>
        <fullName evidence="7">Imidazolone-5-propionate hydrolase</fullName>
    </alternativeName>
</protein>
<comment type="pathway">
    <text evidence="7">Amino-acid degradation; L-histidine degradation into L-glutamate; N-formimidoyl-L-glutamate from L-histidine: step 3/3.</text>
</comment>
<comment type="similarity">
    <text evidence="7">Belongs to the metallo-dependent hydrolases superfamily. HutI family.</text>
</comment>
<evidence type="ECO:0000313" key="9">
    <source>
        <dbReference type="EMBL" id="MDQ0435848.1"/>
    </source>
</evidence>
<keyword evidence="10" id="KW-1185">Reference proteome</keyword>
<gene>
    <name evidence="7" type="primary">hutI</name>
    <name evidence="9" type="ORF">QO014_000218</name>
</gene>
<dbReference type="InterPro" id="IPR011059">
    <property type="entry name" value="Metal-dep_hydrolase_composite"/>
</dbReference>
<feature type="binding site" evidence="7">
    <location>
        <position position="239"/>
    </location>
    <ligand>
        <name>Fe(3+)</name>
        <dbReference type="ChEBI" id="CHEBI:29034"/>
    </ligand>
</feature>
<keyword evidence="4 7" id="KW-0369">Histidine metabolism</keyword>
<dbReference type="InterPro" id="IPR032466">
    <property type="entry name" value="Metal_Hydrolase"/>
</dbReference>
<dbReference type="Pfam" id="PF01979">
    <property type="entry name" value="Amidohydro_1"/>
    <property type="match status" value="1"/>
</dbReference>
<dbReference type="PANTHER" id="PTHR42752">
    <property type="entry name" value="IMIDAZOLONEPROPIONASE"/>
    <property type="match status" value="1"/>
</dbReference>
<feature type="binding site" evidence="7">
    <location>
        <position position="69"/>
    </location>
    <ligand>
        <name>Fe(3+)</name>
        <dbReference type="ChEBI" id="CHEBI:29034"/>
    </ligand>
</feature>
<feature type="binding site" evidence="7">
    <location>
        <position position="314"/>
    </location>
    <ligand>
        <name>Zn(2+)</name>
        <dbReference type="ChEBI" id="CHEBI:29105"/>
    </ligand>
</feature>
<feature type="binding site" evidence="7">
    <location>
        <position position="316"/>
    </location>
    <ligand>
        <name>N-formimidoyl-L-glutamate</name>
        <dbReference type="ChEBI" id="CHEBI:58928"/>
    </ligand>
</feature>
<evidence type="ECO:0000256" key="5">
    <source>
        <dbReference type="ARBA" id="ARBA00022833"/>
    </source>
</evidence>
<comment type="cofactor">
    <cofactor evidence="7">
        <name>Zn(2+)</name>
        <dbReference type="ChEBI" id="CHEBI:29105"/>
    </cofactor>
    <cofactor evidence="7">
        <name>Fe(3+)</name>
        <dbReference type="ChEBI" id="CHEBI:29034"/>
    </cofactor>
    <text evidence="7">Binds 1 zinc or iron ion per subunit.</text>
</comment>
<organism evidence="9 10">
    <name type="scientific">Kaistia dalseonensis</name>
    <dbReference type="NCBI Taxonomy" id="410840"/>
    <lineage>
        <taxon>Bacteria</taxon>
        <taxon>Pseudomonadati</taxon>
        <taxon>Pseudomonadota</taxon>
        <taxon>Alphaproteobacteria</taxon>
        <taxon>Hyphomicrobiales</taxon>
        <taxon>Kaistiaceae</taxon>
        <taxon>Kaistia</taxon>
    </lineage>
</organism>
<evidence type="ECO:0000313" key="10">
    <source>
        <dbReference type="Proteomes" id="UP001241603"/>
    </source>
</evidence>
<dbReference type="GO" id="GO:0050480">
    <property type="term" value="F:imidazolonepropionase activity"/>
    <property type="evidence" value="ECO:0007669"/>
    <property type="project" value="UniProtKB-EC"/>
</dbReference>
<dbReference type="CDD" id="cd01296">
    <property type="entry name" value="Imidazolone-5PH"/>
    <property type="match status" value="1"/>
</dbReference>
<feature type="domain" description="Amidohydrolase-related" evidence="8">
    <location>
        <begin position="60"/>
        <end position="377"/>
    </location>
</feature>
<feature type="binding site" evidence="7">
    <location>
        <position position="71"/>
    </location>
    <ligand>
        <name>Zn(2+)</name>
        <dbReference type="ChEBI" id="CHEBI:29105"/>
    </ligand>
</feature>
<dbReference type="PANTHER" id="PTHR42752:SF1">
    <property type="entry name" value="IMIDAZOLONEPROPIONASE-RELATED"/>
    <property type="match status" value="1"/>
</dbReference>
<feature type="binding site" evidence="7">
    <location>
        <position position="239"/>
    </location>
    <ligand>
        <name>Zn(2+)</name>
        <dbReference type="ChEBI" id="CHEBI:29105"/>
    </ligand>
</feature>
<feature type="binding site" evidence="7">
    <location>
        <position position="314"/>
    </location>
    <ligand>
        <name>Fe(3+)</name>
        <dbReference type="ChEBI" id="CHEBI:29034"/>
    </ligand>
</feature>
<dbReference type="Gene3D" id="2.30.40.10">
    <property type="entry name" value="Urease, subunit C, domain 1"/>
    <property type="match status" value="1"/>
</dbReference>
<keyword evidence="3 7" id="KW-0378">Hydrolase</keyword>
<feature type="binding site" evidence="7">
    <location>
        <position position="69"/>
    </location>
    <ligand>
        <name>Zn(2+)</name>
        <dbReference type="ChEBI" id="CHEBI:29105"/>
    </ligand>
</feature>
<comment type="subcellular location">
    <subcellularLocation>
        <location evidence="7">Cytoplasm</location>
    </subcellularLocation>
</comment>
<accession>A0ABU0H0L0</accession>
<evidence type="ECO:0000256" key="4">
    <source>
        <dbReference type="ARBA" id="ARBA00022808"/>
    </source>
</evidence>
<keyword evidence="5 7" id="KW-0862">Zinc</keyword>
<evidence type="ECO:0000256" key="3">
    <source>
        <dbReference type="ARBA" id="ARBA00022801"/>
    </source>
</evidence>
<sequence length="400" mass="42841">METLYRNARIATLAPFAEGLGIIEHGAILLSGERIAWVGPMEDLPTGINPARSINLEDRWVTPGLIDCHTHLVFGGDRAQEFEMRLAGASYEEIARAGGGIVSSVRATRAASEDELVAAALRRLDALIAEGVTTIEVKSGYGLDIETERRLLAAARRLGRERDVTVLATFLALHALPPEARDDRAGFVRMMCDEALPAFAADGLVDAVDAFCEGIAFSPEETARLFTAARALGLPVKLHADQLSNLHGARLAAEFGALSADHLEHTDADGAAAMAAAGTVAVLLPGAFYFLRETVKPPVEAFRAHGTRMAIATDCNPGTSPVTSLLTIMNMAATLFRLTVDECIAGVTREAARALGKLGETGTIEPGKFGDLAIWDIERPAELVYRVGFNPLHKRIRRGR</sequence>
<comment type="caution">
    <text evidence="9">The sequence shown here is derived from an EMBL/GenBank/DDBJ whole genome shotgun (WGS) entry which is preliminary data.</text>
</comment>
<keyword evidence="7" id="KW-0963">Cytoplasm</keyword>
<dbReference type="Proteomes" id="UP001241603">
    <property type="component" value="Unassembled WGS sequence"/>
</dbReference>
<dbReference type="Gene3D" id="3.20.20.140">
    <property type="entry name" value="Metal-dependent hydrolases"/>
    <property type="match status" value="1"/>
</dbReference>
<keyword evidence="6 7" id="KW-0408">Iron</keyword>
<keyword evidence="2 7" id="KW-0479">Metal-binding</keyword>
<dbReference type="SUPFAM" id="SSF51338">
    <property type="entry name" value="Composite domain of metallo-dependent hydrolases"/>
    <property type="match status" value="1"/>
</dbReference>
<feature type="binding site" evidence="7">
    <location>
        <position position="71"/>
    </location>
    <ligand>
        <name>Fe(3+)</name>
        <dbReference type="ChEBI" id="CHEBI:29034"/>
    </ligand>
</feature>
<reference evidence="9 10" key="1">
    <citation type="submission" date="2023-07" db="EMBL/GenBank/DDBJ databases">
        <title>Genomic Encyclopedia of Type Strains, Phase IV (KMG-IV): sequencing the most valuable type-strain genomes for metagenomic binning, comparative biology and taxonomic classification.</title>
        <authorList>
            <person name="Goeker M."/>
        </authorList>
    </citation>
    <scope>NUCLEOTIDE SEQUENCE [LARGE SCALE GENOMIC DNA]</scope>
    <source>
        <strain evidence="9 10">B6-8</strain>
    </source>
</reference>
<proteinExistence type="inferred from homology"/>
<comment type="catalytic activity">
    <reaction evidence="7">
        <text>4-imidazolone-5-propanoate + H2O = N-formimidoyl-L-glutamate</text>
        <dbReference type="Rhea" id="RHEA:23660"/>
        <dbReference type="ChEBI" id="CHEBI:15377"/>
        <dbReference type="ChEBI" id="CHEBI:58928"/>
        <dbReference type="ChEBI" id="CHEBI:77893"/>
        <dbReference type="EC" id="3.5.2.7"/>
    </reaction>
</comment>